<evidence type="ECO:0000313" key="3">
    <source>
        <dbReference type="EMBL" id="KAK0485527.1"/>
    </source>
</evidence>
<name>A0AA39PJN7_9AGAR</name>
<comment type="caution">
    <text evidence="3">The sequence shown here is derived from an EMBL/GenBank/DDBJ whole genome shotgun (WGS) entry which is preliminary data.</text>
</comment>
<sequence>EEAGPTSSIWHAYLDESWDYDTNMVAEQRGEVNVLLVGLFSAIVSSFITTLLTQLQPDYQKMSALLLFDQVNIQLMLANGTSLGNITTSSADPTTPFTLDRSFIFTYFLWVASLTVSLLTAFLAILVDAWYYHYMSPIPGEPCVCAHIRHSHYKILYKWNVFHSVTILQVLLHFPLIAFLLGFA</sequence>
<feature type="non-terminal residue" evidence="3">
    <location>
        <position position="184"/>
    </location>
</feature>
<dbReference type="AlphaFoldDB" id="A0AA39PJN7"/>
<feature type="transmembrane region" description="Helical" evidence="1">
    <location>
        <begin position="107"/>
        <end position="132"/>
    </location>
</feature>
<accession>A0AA39PJN7</accession>
<dbReference type="Proteomes" id="UP001175228">
    <property type="component" value="Unassembled WGS sequence"/>
</dbReference>
<keyword evidence="1" id="KW-1133">Transmembrane helix</keyword>
<feature type="domain" description="DUF6535" evidence="2">
    <location>
        <begin position="10"/>
        <end position="183"/>
    </location>
</feature>
<keyword evidence="4" id="KW-1185">Reference proteome</keyword>
<dbReference type="EMBL" id="JAUEPU010000050">
    <property type="protein sequence ID" value="KAK0485527.1"/>
    <property type="molecule type" value="Genomic_DNA"/>
</dbReference>
<keyword evidence="1" id="KW-0812">Transmembrane</keyword>
<dbReference type="InterPro" id="IPR045338">
    <property type="entry name" value="DUF6535"/>
</dbReference>
<gene>
    <name evidence="3" type="ORF">EDD18DRAFT_1047731</name>
</gene>
<feature type="transmembrane region" description="Helical" evidence="1">
    <location>
        <begin position="32"/>
        <end position="52"/>
    </location>
</feature>
<reference evidence="3" key="1">
    <citation type="submission" date="2023-06" db="EMBL/GenBank/DDBJ databases">
        <authorList>
            <consortium name="Lawrence Berkeley National Laboratory"/>
            <person name="Ahrendt S."/>
            <person name="Sahu N."/>
            <person name="Indic B."/>
            <person name="Wong-Bajracharya J."/>
            <person name="Merenyi Z."/>
            <person name="Ke H.-M."/>
            <person name="Monk M."/>
            <person name="Kocsube S."/>
            <person name="Drula E."/>
            <person name="Lipzen A."/>
            <person name="Balint B."/>
            <person name="Henrissat B."/>
            <person name="Andreopoulos B."/>
            <person name="Martin F.M."/>
            <person name="Harder C.B."/>
            <person name="Rigling D."/>
            <person name="Ford K.L."/>
            <person name="Foster G.D."/>
            <person name="Pangilinan J."/>
            <person name="Papanicolaou A."/>
            <person name="Barry K."/>
            <person name="LaButti K."/>
            <person name="Viragh M."/>
            <person name="Koriabine M."/>
            <person name="Yan M."/>
            <person name="Riley R."/>
            <person name="Champramary S."/>
            <person name="Plett K.L."/>
            <person name="Tsai I.J."/>
            <person name="Slot J."/>
            <person name="Sipos G."/>
            <person name="Plett J."/>
            <person name="Nagy L.G."/>
            <person name="Grigoriev I.V."/>
        </authorList>
    </citation>
    <scope>NUCLEOTIDE SEQUENCE</scope>
    <source>
        <strain evidence="3">HWK02</strain>
    </source>
</reference>
<feature type="non-terminal residue" evidence="3">
    <location>
        <position position="1"/>
    </location>
</feature>
<evidence type="ECO:0000259" key="2">
    <source>
        <dbReference type="Pfam" id="PF20153"/>
    </source>
</evidence>
<protein>
    <recommendedName>
        <fullName evidence="2">DUF6535 domain-containing protein</fullName>
    </recommendedName>
</protein>
<organism evidence="3 4">
    <name type="scientific">Armillaria luteobubalina</name>
    <dbReference type="NCBI Taxonomy" id="153913"/>
    <lineage>
        <taxon>Eukaryota</taxon>
        <taxon>Fungi</taxon>
        <taxon>Dikarya</taxon>
        <taxon>Basidiomycota</taxon>
        <taxon>Agaricomycotina</taxon>
        <taxon>Agaricomycetes</taxon>
        <taxon>Agaricomycetidae</taxon>
        <taxon>Agaricales</taxon>
        <taxon>Marasmiineae</taxon>
        <taxon>Physalacriaceae</taxon>
        <taxon>Armillaria</taxon>
    </lineage>
</organism>
<evidence type="ECO:0000256" key="1">
    <source>
        <dbReference type="SAM" id="Phobius"/>
    </source>
</evidence>
<evidence type="ECO:0000313" key="4">
    <source>
        <dbReference type="Proteomes" id="UP001175228"/>
    </source>
</evidence>
<keyword evidence="1" id="KW-0472">Membrane</keyword>
<feature type="transmembrane region" description="Helical" evidence="1">
    <location>
        <begin position="161"/>
        <end position="183"/>
    </location>
</feature>
<proteinExistence type="predicted"/>
<dbReference type="Pfam" id="PF20153">
    <property type="entry name" value="DUF6535"/>
    <property type="match status" value="1"/>
</dbReference>